<sequence>MFILKRQDVEISSVQHPKTGQQIPILNYQGQSFRLINVFGAAQAEEARAFWRDLTDNRGKACVLLEEPDRYSVWGKIKIEQLGDDTSGAGTASTAVLTQASLLLMQAVYFDIEDLLGNRQASAFQKDIAQIMQKWKFPQVDSPKAVSQLLEMNPLEDKMPAWQEHHITTLLQELFNLGKQYFGNDSFTAGAVDALEDLQQSERKQFVDWMNQYPLGKLWGTD</sequence>
<accession>A0AAU8J927</accession>
<reference evidence="1" key="1">
    <citation type="submission" date="2024-07" db="EMBL/GenBank/DDBJ databases">
        <authorList>
            <person name="Kim Y.J."/>
            <person name="Jeong J.Y."/>
        </authorList>
    </citation>
    <scope>NUCLEOTIDE SEQUENCE</scope>
    <source>
        <strain evidence="1">GIHE-MW2</strain>
    </source>
</reference>
<dbReference type="EMBL" id="CP159837">
    <property type="protein sequence ID" value="XCM34707.1"/>
    <property type="molecule type" value="Genomic_DNA"/>
</dbReference>
<dbReference type="AlphaFoldDB" id="A0AAU8J927"/>
<evidence type="ECO:0000313" key="1">
    <source>
        <dbReference type="EMBL" id="XCM34707.1"/>
    </source>
</evidence>
<gene>
    <name evidence="1" type="ORF">ABWT76_003330</name>
</gene>
<dbReference type="InterPro" id="IPR054638">
    <property type="entry name" value="Npun_F0813-like"/>
</dbReference>
<organism evidence="1">
    <name type="scientific">Planktothricoides raciborskii GIHE-MW2</name>
    <dbReference type="NCBI Taxonomy" id="2792601"/>
    <lineage>
        <taxon>Bacteria</taxon>
        <taxon>Bacillati</taxon>
        <taxon>Cyanobacteriota</taxon>
        <taxon>Cyanophyceae</taxon>
        <taxon>Oscillatoriophycideae</taxon>
        <taxon>Oscillatoriales</taxon>
        <taxon>Oscillatoriaceae</taxon>
        <taxon>Planktothricoides</taxon>
    </lineage>
</organism>
<proteinExistence type="predicted"/>
<dbReference type="RefSeq" id="WP_054466938.1">
    <property type="nucleotide sequence ID" value="NZ_CP159837.1"/>
</dbReference>
<name>A0AAU8J927_9CYAN</name>
<dbReference type="InterPro" id="IPR055892">
    <property type="entry name" value="DUF7469"/>
</dbReference>
<protein>
    <submittedName>
        <fullName evidence="1">Npun_F0813 family protein</fullName>
    </submittedName>
</protein>
<dbReference type="Pfam" id="PF24276">
    <property type="entry name" value="DUF7469"/>
    <property type="match status" value="1"/>
</dbReference>
<dbReference type="NCBIfam" id="NF045621">
    <property type="entry name" value="Npun_F0813_fam"/>
    <property type="match status" value="1"/>
</dbReference>